<feature type="compositionally biased region" description="Low complexity" evidence="13">
    <location>
        <begin position="1156"/>
        <end position="1165"/>
    </location>
</feature>
<dbReference type="Proteomes" id="UP000308199">
    <property type="component" value="Unassembled WGS sequence"/>
</dbReference>
<keyword evidence="3" id="KW-0436">Ligase</keyword>
<dbReference type="GO" id="GO:0016491">
    <property type="term" value="F:oxidoreductase activity"/>
    <property type="evidence" value="ECO:0007669"/>
    <property type="project" value="UniProtKB-KW"/>
</dbReference>
<feature type="compositionally biased region" description="Polar residues" evidence="13">
    <location>
        <begin position="828"/>
        <end position="845"/>
    </location>
</feature>
<feature type="region of interest" description="Disordered" evidence="13">
    <location>
        <begin position="663"/>
        <end position="682"/>
    </location>
</feature>
<dbReference type="GO" id="GO:0002161">
    <property type="term" value="F:aminoacyl-tRNA deacylase activity"/>
    <property type="evidence" value="ECO:0007669"/>
    <property type="project" value="InterPro"/>
</dbReference>
<dbReference type="SUPFAM" id="SSF52954">
    <property type="entry name" value="Class II aaRS ABD-related"/>
    <property type="match status" value="1"/>
</dbReference>
<dbReference type="Pfam" id="PF08240">
    <property type="entry name" value="ADH_N"/>
    <property type="match status" value="1"/>
</dbReference>
<keyword evidence="11" id="KW-0479">Metal-binding</keyword>
<feature type="domain" description="Aminoacyl-transfer RNA synthetases class-II family profile" evidence="14">
    <location>
        <begin position="254"/>
        <end position="504"/>
    </location>
</feature>
<dbReference type="NCBIfam" id="TIGR00408">
    <property type="entry name" value="proS_fam_I"/>
    <property type="match status" value="1"/>
</dbReference>
<evidence type="ECO:0000256" key="2">
    <source>
        <dbReference type="ARBA" id="ARBA00012831"/>
    </source>
</evidence>
<comment type="similarity">
    <text evidence="11">Belongs to the zinc-containing alcohol dehydrogenase family.</text>
</comment>
<dbReference type="Pfam" id="PF04073">
    <property type="entry name" value="tRNA_edit"/>
    <property type="match status" value="1"/>
</dbReference>
<dbReference type="InterPro" id="IPR036291">
    <property type="entry name" value="NAD(P)-bd_dom_sf"/>
</dbReference>
<dbReference type="OrthoDB" id="1350766at2759"/>
<dbReference type="GO" id="GO:0005737">
    <property type="term" value="C:cytoplasm"/>
    <property type="evidence" value="ECO:0007669"/>
    <property type="project" value="InterPro"/>
</dbReference>
<dbReference type="InterPro" id="IPR004499">
    <property type="entry name" value="Pro-tRNA-ligase_IIa_arc-type"/>
</dbReference>
<dbReference type="CDD" id="cd00862">
    <property type="entry name" value="ProRS_anticodon_zinc"/>
    <property type="match status" value="1"/>
</dbReference>
<dbReference type="Pfam" id="PF09180">
    <property type="entry name" value="ProRS-C_1"/>
    <property type="match status" value="1"/>
</dbReference>
<dbReference type="Pfam" id="PF00587">
    <property type="entry name" value="tRNA-synt_2b"/>
    <property type="match status" value="1"/>
</dbReference>
<dbReference type="PROSITE" id="PS00059">
    <property type="entry name" value="ADH_ZINC"/>
    <property type="match status" value="1"/>
</dbReference>
<dbReference type="InterPro" id="IPR033721">
    <property type="entry name" value="ProRS_core_arch_euk"/>
</dbReference>
<proteinExistence type="inferred from homology"/>
<dbReference type="CDD" id="cd00778">
    <property type="entry name" value="ProRS_core_arch_euk"/>
    <property type="match status" value="1"/>
</dbReference>
<evidence type="ECO:0000256" key="7">
    <source>
        <dbReference type="ARBA" id="ARBA00023002"/>
    </source>
</evidence>
<dbReference type="InterPro" id="IPR002314">
    <property type="entry name" value="aa-tRNA-synt_IIb"/>
</dbReference>
<comment type="cofactor">
    <cofactor evidence="11">
        <name>Zn(2+)</name>
        <dbReference type="ChEBI" id="CHEBI:29105"/>
    </cofactor>
</comment>
<dbReference type="FunFam" id="3.30.930.10:FF:000007">
    <property type="entry name" value="Bifunctional glutamate/proline--tRNA ligase"/>
    <property type="match status" value="1"/>
</dbReference>
<sequence>MNNANAVAERLAALSITPSASVAHVAATSPPAWREALTASSSAPGAFELTKTLVFKPKTAKSATPIPVIVIAREETETSSSALGKKLNLKELRLASTDLLTEFFALDKDSLSPLALDANIFPKVVTILDASLASSSATFAVHALASDSTVFLSGGDIASYLHGLETADVKLHEIDFEALNTESGASAVPSGPVKVAPQEKAVKEESRIEGAVQIAIGVKKDVDFPTWYTNVLIKADMLDYYSVSGCYILKPWSYSIWEIIQEWFNSKIKEMGVENAYFPMFVSAKVLEREKDHIEGFSPEVAWVTRAGSSDLEEPIAIRPTSETAMYPYYAKWIKSHRDLPLKLNQWNNVVRWEFKNPQPFLRTREFLWQEGHTAHLKKKEADTEVHEILDLYRRVYEELLAVPVIPGVKSEKEKFAGGLYTTTVEGFIPTTGRGIQGATSHCLGQNFSRPEMFNIVVEDPDDPQGTGPNGGKVFAWQNSWGLSTRTIGVMVMIHGDDQGLVLPPRVSSVQVIVVPCGITARTNKQDLYDRSDELAKTLKKAGIRAKADVRDGYTPGYKFNDWEQKGVPLRLEIGPADIQKNQTVSVRRDNGVKAPIPLTDIGQAVPALLETIQKDMFERAKATYQSRLTIVTTWDDLVAALANKCVAVLPWCEEEACEDDIKERSARDSEPQDERAPSAGAKSLAIPFNQEQYPKIAPGVTKCPACGKDAKRTDGLSSLGITPAVSDDEDALEDALGASGSGSALSLVSDVLSRGLSVNVNGAAWKRVLMRMDDAGDEAIIVLYGLMPGRQYDVELGIVFGDGEEVLHNRMVTQPQQQAQATSDDSANSSVDLTPSSVPNVSTPLPRTITLEEYATQLRAQLAHLGAERESLSVQLKTARREAHKGDAAKRNEIEALKRAAEKHATAEMRGKQKARALQEAAKQAAAAAREAEESAREVEASIPALRSHAIEMTNQHESVMKEAERSREEADEAIRADKKRTADLQAELVVLTTRLEKLQTKRERLSGDTLPELETQLARLIREVELVERDAGAFEVIDNGPVAFDLGTRVETVGHVGMQRPTPTTDPISFVTSTTPLNSPPAPPGRQAAQIPYNFNFAGNSGTSGNGGPGSMLSSRAPPFDPGPAFGARLGPAFQLQHSGTLGPAGLRPPVPPGVRSSVSGSALSPPTAVPSPNRKGGPQNYDFAHNHTQSWDMGALNGNSSASAGFMVSPGHAGGAGRRPMSTMKALLYDKPQSFTITEIPIPKIGNDEVLLVPGHEVVGVITEVGKDVKRFVKGDRCVADNSASCGICFFCRRGKDLLCENFASKGCTMDGGLAEYVGFGENKVFKITNLSDIEATLVEPAACALHGLDQLRASHPQSSGLEVLLLGAGPTGLLLAQLLRQNGAARVVIAAHAGPKMDIAQSIGAANEYVALDRAGEGVEGQWKVLREANPYGFDVVIEATGVEKLANESINHVRRGGVLMVYGLYSNDALVHWPPSKIFTDEITIIGSFAQTYCFPRAVAYLDSGNVNIKGMVTDIFALEDFQKALDKLHSRTAVKIAVKP</sequence>
<dbReference type="SUPFAM" id="SSF50129">
    <property type="entry name" value="GroES-like"/>
    <property type="match status" value="1"/>
</dbReference>
<evidence type="ECO:0000256" key="1">
    <source>
        <dbReference type="ARBA" id="ARBA00008226"/>
    </source>
</evidence>
<dbReference type="Gene3D" id="3.90.960.10">
    <property type="entry name" value="YbaK/aminoacyl-tRNA synthetase-associated domain"/>
    <property type="match status" value="1"/>
</dbReference>
<reference evidence="15 16" key="1">
    <citation type="submission" date="2019-02" db="EMBL/GenBank/DDBJ databases">
        <title>Genome sequencing of the rare red list fungi Phellinidium pouzarii.</title>
        <authorList>
            <person name="Buettner E."/>
            <person name="Kellner H."/>
        </authorList>
    </citation>
    <scope>NUCLEOTIDE SEQUENCE [LARGE SCALE GENOMIC DNA]</scope>
    <source>
        <strain evidence="15 16">DSM 108285</strain>
    </source>
</reference>
<dbReference type="SUPFAM" id="SSF55681">
    <property type="entry name" value="Class II aaRS and biotin synthetases"/>
    <property type="match status" value="1"/>
</dbReference>
<evidence type="ECO:0000256" key="6">
    <source>
        <dbReference type="ARBA" id="ARBA00022917"/>
    </source>
</evidence>
<comment type="caution">
    <text evidence="15">The sequence shown here is derived from an EMBL/GenBank/DDBJ whole genome shotgun (WGS) entry which is preliminary data.</text>
</comment>
<dbReference type="InterPro" id="IPR016061">
    <property type="entry name" value="Pro-tRNA_ligase_II_C"/>
</dbReference>
<feature type="compositionally biased region" description="Low complexity" evidence="13">
    <location>
        <begin position="815"/>
        <end position="827"/>
    </location>
</feature>
<dbReference type="InterPro" id="IPR004154">
    <property type="entry name" value="Anticodon-bd"/>
</dbReference>
<dbReference type="HAMAP" id="MF_01571">
    <property type="entry name" value="Pro_tRNA_synth_type3"/>
    <property type="match status" value="1"/>
</dbReference>
<dbReference type="EMBL" id="SGPK01000081">
    <property type="protein sequence ID" value="THH08955.1"/>
    <property type="molecule type" value="Genomic_DNA"/>
</dbReference>
<feature type="region of interest" description="Disordered" evidence="13">
    <location>
        <begin position="1099"/>
        <end position="1188"/>
    </location>
</feature>
<evidence type="ECO:0000259" key="14">
    <source>
        <dbReference type="PROSITE" id="PS50862"/>
    </source>
</evidence>
<keyword evidence="6" id="KW-0648">Protein biosynthesis</keyword>
<keyword evidence="16" id="KW-1185">Reference proteome</keyword>
<evidence type="ECO:0000256" key="5">
    <source>
        <dbReference type="ARBA" id="ARBA00022840"/>
    </source>
</evidence>
<evidence type="ECO:0000256" key="3">
    <source>
        <dbReference type="ARBA" id="ARBA00022598"/>
    </source>
</evidence>
<dbReference type="PANTHER" id="PTHR43382">
    <property type="entry name" value="PROLYL-TRNA SYNTHETASE"/>
    <property type="match status" value="1"/>
</dbReference>
<dbReference type="CDD" id="cd08234">
    <property type="entry name" value="threonine_DH_like"/>
    <property type="match status" value="1"/>
</dbReference>
<keyword evidence="5" id="KW-0067">ATP-binding</keyword>
<keyword evidence="7" id="KW-0560">Oxidoreductase</keyword>
<dbReference type="InterPro" id="IPR017449">
    <property type="entry name" value="Pro-tRNA_synth_II"/>
</dbReference>
<feature type="coiled-coil region" evidence="12">
    <location>
        <begin position="916"/>
        <end position="1032"/>
    </location>
</feature>
<evidence type="ECO:0000256" key="12">
    <source>
        <dbReference type="SAM" id="Coils"/>
    </source>
</evidence>
<dbReference type="InterPro" id="IPR006195">
    <property type="entry name" value="aa-tRNA-synth_II"/>
</dbReference>
<dbReference type="Gene3D" id="3.30.930.10">
    <property type="entry name" value="Bira Bifunctional Protein, Domain 2"/>
    <property type="match status" value="1"/>
</dbReference>
<accession>A0A4S4LBN5</accession>
<dbReference type="InterPro" id="IPR013149">
    <property type="entry name" value="ADH-like_C"/>
</dbReference>
<dbReference type="Gene3D" id="3.40.50.800">
    <property type="entry name" value="Anticodon-binding domain"/>
    <property type="match status" value="1"/>
</dbReference>
<dbReference type="InterPro" id="IPR002316">
    <property type="entry name" value="Pro-tRNA-ligase_IIa"/>
</dbReference>
<dbReference type="PRINTS" id="PR01046">
    <property type="entry name" value="TRNASYNTHPRO"/>
</dbReference>
<dbReference type="InterPro" id="IPR002328">
    <property type="entry name" value="ADH_Zn_CS"/>
</dbReference>
<dbReference type="GO" id="GO:0006433">
    <property type="term" value="P:prolyl-tRNA aminoacylation"/>
    <property type="evidence" value="ECO:0007669"/>
    <property type="project" value="InterPro"/>
</dbReference>
<evidence type="ECO:0000256" key="10">
    <source>
        <dbReference type="ARBA" id="ARBA00047671"/>
    </source>
</evidence>
<dbReference type="SUPFAM" id="SSF64586">
    <property type="entry name" value="C-terminal domain of ProRS"/>
    <property type="match status" value="1"/>
</dbReference>
<keyword evidence="8" id="KW-0030">Aminoacyl-tRNA synthetase</keyword>
<dbReference type="InterPro" id="IPR011032">
    <property type="entry name" value="GroES-like_sf"/>
</dbReference>
<dbReference type="InterPro" id="IPR013154">
    <property type="entry name" value="ADH-like_N"/>
</dbReference>
<dbReference type="InterPro" id="IPR007214">
    <property type="entry name" value="YbaK/aa-tRNA-synth-assoc-dom"/>
</dbReference>
<dbReference type="SUPFAM" id="SSF51735">
    <property type="entry name" value="NAD(P)-binding Rossmann-fold domains"/>
    <property type="match status" value="1"/>
</dbReference>
<keyword evidence="11" id="KW-0862">Zinc</keyword>
<dbReference type="Gene3D" id="3.90.180.10">
    <property type="entry name" value="Medium-chain alcohol dehydrogenases, catalytic domain"/>
    <property type="match status" value="1"/>
</dbReference>
<evidence type="ECO:0000256" key="9">
    <source>
        <dbReference type="ARBA" id="ARBA00029731"/>
    </source>
</evidence>
<evidence type="ECO:0000256" key="13">
    <source>
        <dbReference type="SAM" id="MobiDB-lite"/>
    </source>
</evidence>
<feature type="region of interest" description="Disordered" evidence="13">
    <location>
        <begin position="815"/>
        <end position="845"/>
    </location>
</feature>
<dbReference type="InterPro" id="IPR036754">
    <property type="entry name" value="YbaK/aa-tRNA-synt-asso_dom_sf"/>
</dbReference>
<dbReference type="PROSITE" id="PS50862">
    <property type="entry name" value="AA_TRNA_LIGASE_II"/>
    <property type="match status" value="1"/>
</dbReference>
<evidence type="ECO:0000256" key="8">
    <source>
        <dbReference type="ARBA" id="ARBA00023146"/>
    </source>
</evidence>
<dbReference type="Pfam" id="PF03129">
    <property type="entry name" value="HGTP_anticodon"/>
    <property type="match status" value="1"/>
</dbReference>
<evidence type="ECO:0000313" key="15">
    <source>
        <dbReference type="EMBL" id="THH08955.1"/>
    </source>
</evidence>
<evidence type="ECO:0000313" key="16">
    <source>
        <dbReference type="Proteomes" id="UP000308199"/>
    </source>
</evidence>
<keyword evidence="4" id="KW-0547">Nucleotide-binding</keyword>
<evidence type="ECO:0000256" key="4">
    <source>
        <dbReference type="ARBA" id="ARBA00022741"/>
    </source>
</evidence>
<dbReference type="InterPro" id="IPR036621">
    <property type="entry name" value="Anticodon-bd_dom_sf"/>
</dbReference>
<organism evidence="15 16">
    <name type="scientific">Phellinidium pouzarii</name>
    <dbReference type="NCBI Taxonomy" id="167371"/>
    <lineage>
        <taxon>Eukaryota</taxon>
        <taxon>Fungi</taxon>
        <taxon>Dikarya</taxon>
        <taxon>Basidiomycota</taxon>
        <taxon>Agaricomycotina</taxon>
        <taxon>Agaricomycetes</taxon>
        <taxon>Hymenochaetales</taxon>
        <taxon>Hymenochaetaceae</taxon>
        <taxon>Phellinidium</taxon>
    </lineage>
</organism>
<dbReference type="FunFam" id="3.30.110.30:FF:000001">
    <property type="entry name" value="Bifunctional glutamate/proline--tRNA ligase"/>
    <property type="match status" value="1"/>
</dbReference>
<dbReference type="PANTHER" id="PTHR43382:SF2">
    <property type="entry name" value="BIFUNCTIONAL GLUTAMATE_PROLINE--TRNA LIGASE"/>
    <property type="match status" value="1"/>
</dbReference>
<dbReference type="InterPro" id="IPR045864">
    <property type="entry name" value="aa-tRNA-synth_II/BPL/LPL"/>
</dbReference>
<comment type="catalytic activity">
    <reaction evidence="10">
        <text>tRNA(Pro) + L-proline + ATP = L-prolyl-tRNA(Pro) + AMP + diphosphate</text>
        <dbReference type="Rhea" id="RHEA:14305"/>
        <dbReference type="Rhea" id="RHEA-COMP:9700"/>
        <dbReference type="Rhea" id="RHEA-COMP:9702"/>
        <dbReference type="ChEBI" id="CHEBI:30616"/>
        <dbReference type="ChEBI" id="CHEBI:33019"/>
        <dbReference type="ChEBI" id="CHEBI:60039"/>
        <dbReference type="ChEBI" id="CHEBI:78442"/>
        <dbReference type="ChEBI" id="CHEBI:78532"/>
        <dbReference type="ChEBI" id="CHEBI:456215"/>
        <dbReference type="EC" id="6.1.1.15"/>
    </reaction>
</comment>
<comment type="similarity">
    <text evidence="1">Belongs to the class-II aminoacyl-tRNA synthetase family.</text>
</comment>
<evidence type="ECO:0000256" key="11">
    <source>
        <dbReference type="RuleBase" id="RU361277"/>
    </source>
</evidence>
<gene>
    <name evidence="15" type="ORF">EW145_g2352</name>
</gene>
<feature type="compositionally biased region" description="Basic and acidic residues" evidence="13">
    <location>
        <begin position="663"/>
        <end position="677"/>
    </location>
</feature>
<keyword evidence="12" id="KW-0175">Coiled coil</keyword>
<protein>
    <recommendedName>
        <fullName evidence="2">proline--tRNA ligase</fullName>
        <ecNumber evidence="2">6.1.1.15</ecNumber>
    </recommendedName>
    <alternativeName>
        <fullName evidence="9">Prolyl-tRNA synthetase</fullName>
    </alternativeName>
</protein>
<dbReference type="GO" id="GO:0017101">
    <property type="term" value="C:aminoacyl-tRNA synthetase multienzyme complex"/>
    <property type="evidence" value="ECO:0007669"/>
    <property type="project" value="TreeGrafter"/>
</dbReference>
<dbReference type="Gene3D" id="3.30.110.30">
    <property type="entry name" value="C-terminal domain of ProRS"/>
    <property type="match status" value="1"/>
</dbReference>
<dbReference type="EC" id="6.1.1.15" evidence="2"/>
<dbReference type="SMART" id="SM00946">
    <property type="entry name" value="ProRS-C_1"/>
    <property type="match status" value="1"/>
</dbReference>
<dbReference type="GO" id="GO:0008270">
    <property type="term" value="F:zinc ion binding"/>
    <property type="evidence" value="ECO:0007669"/>
    <property type="project" value="InterPro"/>
</dbReference>
<dbReference type="GO" id="GO:0005524">
    <property type="term" value="F:ATP binding"/>
    <property type="evidence" value="ECO:0007669"/>
    <property type="project" value="UniProtKB-KW"/>
</dbReference>
<dbReference type="GO" id="GO:0004827">
    <property type="term" value="F:proline-tRNA ligase activity"/>
    <property type="evidence" value="ECO:0007669"/>
    <property type="project" value="UniProtKB-EC"/>
</dbReference>
<dbReference type="Gene3D" id="3.40.50.720">
    <property type="entry name" value="NAD(P)-binding Rossmann-like Domain"/>
    <property type="match status" value="1"/>
</dbReference>
<dbReference type="FunFam" id="3.40.50.800:FF:000005">
    <property type="entry name" value="bifunctional glutamate/proline--tRNA ligase"/>
    <property type="match status" value="1"/>
</dbReference>
<dbReference type="SUPFAM" id="SSF55826">
    <property type="entry name" value="YbaK/ProRS associated domain"/>
    <property type="match status" value="1"/>
</dbReference>
<dbReference type="Pfam" id="PF00107">
    <property type="entry name" value="ADH_zinc_N"/>
    <property type="match status" value="1"/>
</dbReference>
<name>A0A4S4LBN5_9AGAM</name>